<accession>A0ABQ9EW29</accession>
<keyword evidence="1" id="KW-0472">Membrane</keyword>
<gene>
    <name evidence="2" type="ORF">KUTeg_014258</name>
</gene>
<dbReference type="Proteomes" id="UP001217089">
    <property type="component" value="Unassembled WGS sequence"/>
</dbReference>
<evidence type="ECO:0000256" key="1">
    <source>
        <dbReference type="SAM" id="Phobius"/>
    </source>
</evidence>
<reference evidence="2 3" key="1">
    <citation type="submission" date="2022-12" db="EMBL/GenBank/DDBJ databases">
        <title>Chromosome-level genome of Tegillarca granosa.</title>
        <authorList>
            <person name="Kim J."/>
        </authorList>
    </citation>
    <scope>NUCLEOTIDE SEQUENCE [LARGE SCALE GENOMIC DNA]</scope>
    <source>
        <strain evidence="2">Teg-2019</strain>
        <tissue evidence="2">Adductor muscle</tissue>
    </source>
</reference>
<dbReference type="EMBL" id="JARBDR010000657">
    <property type="protein sequence ID" value="KAJ8309384.1"/>
    <property type="molecule type" value="Genomic_DNA"/>
</dbReference>
<sequence>MNVEKNTYHIGIKSVLTRVVICPKRNMVALITVIKKLCLFMCNMYSIIQLIFVIFISSYLMKENNS</sequence>
<keyword evidence="3" id="KW-1185">Reference proteome</keyword>
<protein>
    <submittedName>
        <fullName evidence="2">Uncharacterized protein</fullName>
    </submittedName>
</protein>
<name>A0ABQ9EW29_TEGGR</name>
<keyword evidence="1" id="KW-1133">Transmembrane helix</keyword>
<evidence type="ECO:0000313" key="2">
    <source>
        <dbReference type="EMBL" id="KAJ8309384.1"/>
    </source>
</evidence>
<proteinExistence type="predicted"/>
<evidence type="ECO:0000313" key="3">
    <source>
        <dbReference type="Proteomes" id="UP001217089"/>
    </source>
</evidence>
<comment type="caution">
    <text evidence="2">The sequence shown here is derived from an EMBL/GenBank/DDBJ whole genome shotgun (WGS) entry which is preliminary data.</text>
</comment>
<organism evidence="2 3">
    <name type="scientific">Tegillarca granosa</name>
    <name type="common">Malaysian cockle</name>
    <name type="synonym">Anadara granosa</name>
    <dbReference type="NCBI Taxonomy" id="220873"/>
    <lineage>
        <taxon>Eukaryota</taxon>
        <taxon>Metazoa</taxon>
        <taxon>Spiralia</taxon>
        <taxon>Lophotrochozoa</taxon>
        <taxon>Mollusca</taxon>
        <taxon>Bivalvia</taxon>
        <taxon>Autobranchia</taxon>
        <taxon>Pteriomorphia</taxon>
        <taxon>Arcoida</taxon>
        <taxon>Arcoidea</taxon>
        <taxon>Arcidae</taxon>
        <taxon>Tegillarca</taxon>
    </lineage>
</organism>
<feature type="transmembrane region" description="Helical" evidence="1">
    <location>
        <begin position="37"/>
        <end position="61"/>
    </location>
</feature>
<keyword evidence="1" id="KW-0812">Transmembrane</keyword>